<protein>
    <submittedName>
        <fullName evidence="1">Uncharacterized protein</fullName>
    </submittedName>
</protein>
<evidence type="ECO:0000313" key="1">
    <source>
        <dbReference type="EMBL" id="KAK3765735.1"/>
    </source>
</evidence>
<organism evidence="1 2">
    <name type="scientific">Elysia crispata</name>
    <name type="common">lettuce slug</name>
    <dbReference type="NCBI Taxonomy" id="231223"/>
    <lineage>
        <taxon>Eukaryota</taxon>
        <taxon>Metazoa</taxon>
        <taxon>Spiralia</taxon>
        <taxon>Lophotrochozoa</taxon>
        <taxon>Mollusca</taxon>
        <taxon>Gastropoda</taxon>
        <taxon>Heterobranchia</taxon>
        <taxon>Euthyneura</taxon>
        <taxon>Panpulmonata</taxon>
        <taxon>Sacoglossa</taxon>
        <taxon>Placobranchoidea</taxon>
        <taxon>Plakobranchidae</taxon>
        <taxon>Elysia</taxon>
    </lineage>
</organism>
<comment type="caution">
    <text evidence="1">The sequence shown here is derived from an EMBL/GenBank/DDBJ whole genome shotgun (WGS) entry which is preliminary data.</text>
</comment>
<reference evidence="1" key="1">
    <citation type="journal article" date="2023" name="G3 (Bethesda)">
        <title>A reference genome for the long-term kleptoplast-retaining sea slug Elysia crispata morphotype clarki.</title>
        <authorList>
            <person name="Eastman K.E."/>
            <person name="Pendleton A.L."/>
            <person name="Shaikh M.A."/>
            <person name="Suttiyut T."/>
            <person name="Ogas R."/>
            <person name="Tomko P."/>
            <person name="Gavelis G."/>
            <person name="Widhalm J.R."/>
            <person name="Wisecaver J.H."/>
        </authorList>
    </citation>
    <scope>NUCLEOTIDE SEQUENCE</scope>
    <source>
        <strain evidence="1">ECLA1</strain>
    </source>
</reference>
<gene>
    <name evidence="1" type="ORF">RRG08_026206</name>
</gene>
<sequence>MTPHDATTADWVSQPHLDSFSHQLYVLSYASPGALTDVADVVEDNRHHVGNRRLHNLIAPGLVAKMGTKFSAFFSLVD</sequence>
<name>A0AAE1DDA7_9GAST</name>
<proteinExistence type="predicted"/>
<keyword evidence="2" id="KW-1185">Reference proteome</keyword>
<dbReference type="Proteomes" id="UP001283361">
    <property type="component" value="Unassembled WGS sequence"/>
</dbReference>
<evidence type="ECO:0000313" key="2">
    <source>
        <dbReference type="Proteomes" id="UP001283361"/>
    </source>
</evidence>
<dbReference type="AlphaFoldDB" id="A0AAE1DDA7"/>
<accession>A0AAE1DDA7</accession>
<dbReference type="EMBL" id="JAWDGP010004277">
    <property type="protein sequence ID" value="KAK3765735.1"/>
    <property type="molecule type" value="Genomic_DNA"/>
</dbReference>